<accession>A0A6J7WI49</accession>
<name>A0A6J7WI49_9CAUD</name>
<evidence type="ECO:0000313" key="1">
    <source>
        <dbReference type="EMBL" id="CAB5212424.1"/>
    </source>
</evidence>
<protein>
    <submittedName>
        <fullName evidence="1">Uncharacterized protein</fullName>
    </submittedName>
</protein>
<gene>
    <name evidence="1" type="ORF">UFOVP194_13</name>
</gene>
<organism evidence="1">
    <name type="scientific">uncultured Caudovirales phage</name>
    <dbReference type="NCBI Taxonomy" id="2100421"/>
    <lineage>
        <taxon>Viruses</taxon>
        <taxon>Duplodnaviria</taxon>
        <taxon>Heunggongvirae</taxon>
        <taxon>Uroviricota</taxon>
        <taxon>Caudoviricetes</taxon>
        <taxon>Peduoviridae</taxon>
        <taxon>Maltschvirus</taxon>
        <taxon>Maltschvirus maltsch</taxon>
    </lineage>
</organism>
<sequence length="68" mass="7694">MATQNDITGDFLISRGLSEEGKKQFDIIFGVKKKERWIPPPLPTDDEWPEDRIDVIGSNGNIGYSLDE</sequence>
<dbReference type="EMBL" id="LR798238">
    <property type="protein sequence ID" value="CAB5212424.1"/>
    <property type="molecule type" value="Genomic_DNA"/>
</dbReference>
<reference evidence="1" key="1">
    <citation type="submission" date="2020-05" db="EMBL/GenBank/DDBJ databases">
        <authorList>
            <person name="Chiriac C."/>
            <person name="Salcher M."/>
            <person name="Ghai R."/>
            <person name="Kavagutti S V."/>
        </authorList>
    </citation>
    <scope>NUCLEOTIDE SEQUENCE</scope>
</reference>
<proteinExistence type="predicted"/>